<dbReference type="InterPro" id="IPR015947">
    <property type="entry name" value="PUA-like_sf"/>
</dbReference>
<dbReference type="Pfam" id="PF17833">
    <property type="entry name" value="pre-PUA_NIP7"/>
    <property type="match status" value="1"/>
</dbReference>
<feature type="domain" description="PUA" evidence="7">
    <location>
        <begin position="105"/>
        <end position="180"/>
    </location>
</feature>
<dbReference type="Proteomes" id="UP000014978">
    <property type="component" value="Unassembled WGS sequence"/>
</dbReference>
<dbReference type="Gene3D" id="2.30.130.10">
    <property type="entry name" value="PUA domain"/>
    <property type="match status" value="1"/>
</dbReference>
<gene>
    <name evidence="8" type="ORF">SLOPH_1524</name>
</gene>
<evidence type="ECO:0000256" key="1">
    <source>
        <dbReference type="ARBA" id="ARBA00004604"/>
    </source>
</evidence>
<dbReference type="SMART" id="SM00359">
    <property type="entry name" value="PUA"/>
    <property type="match status" value="1"/>
</dbReference>
<dbReference type="AlphaFoldDB" id="S7W9P6"/>
<dbReference type="GO" id="GO:0003723">
    <property type="term" value="F:RNA binding"/>
    <property type="evidence" value="ECO:0007669"/>
    <property type="project" value="UniProtKB-KW"/>
</dbReference>
<evidence type="ECO:0000256" key="3">
    <source>
        <dbReference type="ARBA" id="ARBA00022517"/>
    </source>
</evidence>
<dbReference type="InterPro" id="IPR040598">
    <property type="entry name" value="NIP7_N"/>
</dbReference>
<dbReference type="PIRSF" id="PIRSF017190">
    <property type="entry name" value="Rbsml_synth_fac_NIP7"/>
    <property type="match status" value="1"/>
</dbReference>
<dbReference type="CDD" id="cd21151">
    <property type="entry name" value="PUA_Nip7-like"/>
    <property type="match status" value="1"/>
</dbReference>
<evidence type="ECO:0000256" key="2">
    <source>
        <dbReference type="ARBA" id="ARBA00009895"/>
    </source>
</evidence>
<dbReference type="VEuPathDB" id="MicrosporidiaDB:SLOPH_1524"/>
<accession>S7W9P6</accession>
<evidence type="ECO:0000313" key="8">
    <source>
        <dbReference type="EMBL" id="EPR79640.1"/>
    </source>
</evidence>
<dbReference type="HOGENOM" id="CLU_097217_0_0_1"/>
<keyword evidence="4 6" id="KW-0694">RNA-binding</keyword>
<dbReference type="InterPro" id="IPR016686">
    <property type="entry name" value="Ribosomal_synth_fac_NIP7"/>
</dbReference>
<dbReference type="OMA" id="MITRRCW"/>
<dbReference type="EMBL" id="ATCN01000172">
    <property type="protein sequence ID" value="EPR79640.1"/>
    <property type="molecule type" value="Genomic_DNA"/>
</dbReference>
<dbReference type="STRING" id="1358809.S7W9P6"/>
<sequence>MRNLTDRELQTFINKAKLFIGDNISEIINENTSLAMNKKDLILFKKELEKKSSNIPKSKIIFLGTVLGRFRKNRNENKKNENHNKTSRFEFDITALSILSKYAINKVYIKKSAEMNVLYGNNVLKSHLYKIPENLEQKAAVVLYNTYNVPLGFGITSKSSASLTVAGGSSMAIIRQGDAGDYLRRETEL</sequence>
<dbReference type="OrthoDB" id="27490at2759"/>
<comment type="similarity">
    <text evidence="2 6">Belongs to the NIP7 family.</text>
</comment>
<evidence type="ECO:0000313" key="9">
    <source>
        <dbReference type="Proteomes" id="UP000014978"/>
    </source>
</evidence>
<dbReference type="InterPro" id="IPR002478">
    <property type="entry name" value="PUA"/>
</dbReference>
<proteinExistence type="inferred from homology"/>
<comment type="subunit">
    <text evidence="6">Interacts with pre-ribosome complex.</text>
</comment>
<dbReference type="SUPFAM" id="SSF88697">
    <property type="entry name" value="PUA domain-like"/>
    <property type="match status" value="1"/>
</dbReference>
<dbReference type="SUPFAM" id="SSF88802">
    <property type="entry name" value="Pre-PUA domain"/>
    <property type="match status" value="1"/>
</dbReference>
<comment type="subcellular location">
    <subcellularLocation>
        <location evidence="1">Nucleus</location>
        <location evidence="1">Nucleolus</location>
    </subcellularLocation>
</comment>
<evidence type="ECO:0000256" key="6">
    <source>
        <dbReference type="PIRNR" id="PIRNR017190"/>
    </source>
</evidence>
<reference evidence="9" key="1">
    <citation type="journal article" date="2013" name="PLoS Genet.">
        <title>The genome of Spraguea lophii and the basis of host-microsporidian interactions.</title>
        <authorList>
            <person name="Campbell S.E."/>
            <person name="Williams T.A."/>
            <person name="Yousuf A."/>
            <person name="Soanes D.M."/>
            <person name="Paszkiewicz K.H."/>
            <person name="Williams B.A.P."/>
        </authorList>
    </citation>
    <scope>NUCLEOTIDE SEQUENCE [LARGE SCALE GENOMIC DNA]</scope>
    <source>
        <strain evidence="9">42_110</strain>
    </source>
</reference>
<dbReference type="InterPro" id="IPR036974">
    <property type="entry name" value="PUA_sf"/>
</dbReference>
<dbReference type="InParanoid" id="S7W9P6"/>
<comment type="function">
    <text evidence="6">Required for proper 27S pre-rRNA processing and 60S ribosome subunit assembly.</text>
</comment>
<dbReference type="Pfam" id="PF03657">
    <property type="entry name" value="UPF0113"/>
    <property type="match status" value="1"/>
</dbReference>
<dbReference type="PROSITE" id="PS50890">
    <property type="entry name" value="PUA"/>
    <property type="match status" value="1"/>
</dbReference>
<keyword evidence="9" id="KW-1185">Reference proteome</keyword>
<keyword evidence="3 6" id="KW-0690">Ribosome biogenesis</keyword>
<dbReference type="GO" id="GO:0005730">
    <property type="term" value="C:nucleolus"/>
    <property type="evidence" value="ECO:0007669"/>
    <property type="project" value="UniProtKB-SubCell"/>
</dbReference>
<evidence type="ECO:0000256" key="5">
    <source>
        <dbReference type="ARBA" id="ARBA00023242"/>
    </source>
</evidence>
<dbReference type="GO" id="GO:0042255">
    <property type="term" value="P:ribosome assembly"/>
    <property type="evidence" value="ECO:0007669"/>
    <property type="project" value="InterPro"/>
</dbReference>
<dbReference type="FunCoup" id="S7W9P6">
    <property type="interactions" value="147"/>
</dbReference>
<dbReference type="Gene3D" id="3.10.450.220">
    <property type="match status" value="1"/>
</dbReference>
<protein>
    <recommendedName>
        <fullName evidence="6">60S ribosome subunit biogenesis protein NIP7</fullName>
    </recommendedName>
</protein>
<comment type="caution">
    <text evidence="8">The sequence shown here is derived from an EMBL/GenBank/DDBJ whole genome shotgun (WGS) entry which is preliminary data.</text>
</comment>
<name>S7W9P6_SPRLO</name>
<evidence type="ECO:0000256" key="4">
    <source>
        <dbReference type="ARBA" id="ARBA00022884"/>
    </source>
</evidence>
<keyword evidence="5 6" id="KW-0539">Nucleus</keyword>
<dbReference type="InterPro" id="IPR005155">
    <property type="entry name" value="UPF0113_PUA"/>
</dbReference>
<evidence type="ECO:0000259" key="7">
    <source>
        <dbReference type="SMART" id="SM00359"/>
    </source>
</evidence>
<organism evidence="8 9">
    <name type="scientific">Spraguea lophii (strain 42_110)</name>
    <name type="common">Microsporidian parasite</name>
    <dbReference type="NCBI Taxonomy" id="1358809"/>
    <lineage>
        <taxon>Eukaryota</taxon>
        <taxon>Fungi</taxon>
        <taxon>Fungi incertae sedis</taxon>
        <taxon>Microsporidia</taxon>
        <taxon>Spragueidae</taxon>
        <taxon>Spraguea</taxon>
    </lineage>
</organism>